<reference evidence="3" key="1">
    <citation type="submission" date="2016-06" db="EMBL/GenBank/DDBJ databases">
        <title>Parallel loss of symbiosis genes in relatives of nitrogen-fixing non-legume Parasponia.</title>
        <authorList>
            <person name="Van Velzen R."/>
            <person name="Holmer R."/>
            <person name="Bu F."/>
            <person name="Rutten L."/>
            <person name="Van Zeijl A."/>
            <person name="Liu W."/>
            <person name="Santuari L."/>
            <person name="Cao Q."/>
            <person name="Sharma T."/>
            <person name="Shen D."/>
            <person name="Roswanjaya Y."/>
            <person name="Wardhani T."/>
            <person name="Kalhor M.S."/>
            <person name="Jansen J."/>
            <person name="Van den Hoogen J."/>
            <person name="Gungor B."/>
            <person name="Hartog M."/>
            <person name="Hontelez J."/>
            <person name="Verver J."/>
            <person name="Yang W.-C."/>
            <person name="Schijlen E."/>
            <person name="Repin R."/>
            <person name="Schilthuizen M."/>
            <person name="Schranz E."/>
            <person name="Heidstra R."/>
            <person name="Miyata K."/>
            <person name="Fedorova E."/>
            <person name="Kohlen W."/>
            <person name="Bisseling T."/>
            <person name="Smit S."/>
            <person name="Geurts R."/>
        </authorList>
    </citation>
    <scope>NUCLEOTIDE SEQUENCE [LARGE SCALE GENOMIC DNA]</scope>
    <source>
        <strain evidence="3">cv. WU1-14</strain>
    </source>
</reference>
<sequence length="69" mass="7654">MAIHAGRLNQYVKTGGTQPLEDVTRPEKGKQTQVSGSGEQTLRIVLTIVGRPEPTQDQEEKERHLKSAE</sequence>
<protein>
    <submittedName>
        <fullName evidence="2">Uncharacterized protein</fullName>
    </submittedName>
</protein>
<dbReference type="EMBL" id="JXTB01000457">
    <property type="protein sequence ID" value="PON39708.1"/>
    <property type="molecule type" value="Genomic_DNA"/>
</dbReference>
<dbReference type="AlphaFoldDB" id="A0A2P5AT31"/>
<evidence type="ECO:0000313" key="2">
    <source>
        <dbReference type="EMBL" id="PON39708.1"/>
    </source>
</evidence>
<accession>A0A2P5AT31</accession>
<dbReference type="Proteomes" id="UP000237105">
    <property type="component" value="Unassembled WGS sequence"/>
</dbReference>
<evidence type="ECO:0000313" key="3">
    <source>
        <dbReference type="Proteomes" id="UP000237105"/>
    </source>
</evidence>
<feature type="compositionally biased region" description="Polar residues" evidence="1">
    <location>
        <begin position="31"/>
        <end position="40"/>
    </location>
</feature>
<gene>
    <name evidence="2" type="ORF">PanWU01x14_302930</name>
</gene>
<keyword evidence="3" id="KW-1185">Reference proteome</keyword>
<evidence type="ECO:0000256" key="1">
    <source>
        <dbReference type="SAM" id="MobiDB-lite"/>
    </source>
</evidence>
<comment type="caution">
    <text evidence="2">The sequence shown here is derived from an EMBL/GenBank/DDBJ whole genome shotgun (WGS) entry which is preliminary data.</text>
</comment>
<organism evidence="2 3">
    <name type="scientific">Parasponia andersonii</name>
    <name type="common">Sponia andersonii</name>
    <dbReference type="NCBI Taxonomy" id="3476"/>
    <lineage>
        <taxon>Eukaryota</taxon>
        <taxon>Viridiplantae</taxon>
        <taxon>Streptophyta</taxon>
        <taxon>Embryophyta</taxon>
        <taxon>Tracheophyta</taxon>
        <taxon>Spermatophyta</taxon>
        <taxon>Magnoliopsida</taxon>
        <taxon>eudicotyledons</taxon>
        <taxon>Gunneridae</taxon>
        <taxon>Pentapetalae</taxon>
        <taxon>rosids</taxon>
        <taxon>fabids</taxon>
        <taxon>Rosales</taxon>
        <taxon>Cannabaceae</taxon>
        <taxon>Parasponia</taxon>
    </lineage>
</organism>
<dbReference type="OrthoDB" id="1740536at2759"/>
<feature type="compositionally biased region" description="Basic and acidic residues" evidence="1">
    <location>
        <begin position="58"/>
        <end position="69"/>
    </location>
</feature>
<name>A0A2P5AT31_PARAD</name>
<feature type="non-terminal residue" evidence="2">
    <location>
        <position position="69"/>
    </location>
</feature>
<proteinExistence type="predicted"/>
<feature type="region of interest" description="Disordered" evidence="1">
    <location>
        <begin position="1"/>
        <end position="69"/>
    </location>
</feature>